<keyword evidence="4" id="KW-0560">Oxidoreductase</keyword>
<dbReference type="Pfam" id="PF00725">
    <property type="entry name" value="3HCDH"/>
    <property type="match status" value="1"/>
</dbReference>
<dbReference type="Pfam" id="PF00378">
    <property type="entry name" value="ECH_1"/>
    <property type="match status" value="1"/>
</dbReference>
<dbReference type="PATRIC" id="fig|1212489.4.peg.742"/>
<dbReference type="UniPathway" id="UPA00659"/>
<dbReference type="Gene3D" id="3.90.226.10">
    <property type="entry name" value="2-enoyl-CoA Hydratase, Chain A, domain 1"/>
    <property type="match status" value="1"/>
</dbReference>
<comment type="pathway">
    <text evidence="1">Lipid metabolism; fatty acid beta-oxidation.</text>
</comment>
<evidence type="ECO:0000256" key="2">
    <source>
        <dbReference type="ARBA" id="ARBA00022832"/>
    </source>
</evidence>
<reference evidence="10 11" key="1">
    <citation type="submission" date="2015-11" db="EMBL/GenBank/DDBJ databases">
        <title>Genomic analysis of 38 Legionella species identifies large and diverse effector repertoires.</title>
        <authorList>
            <person name="Burstein D."/>
            <person name="Amaro F."/>
            <person name="Zusman T."/>
            <person name="Lifshitz Z."/>
            <person name="Cohen O."/>
            <person name="Gilbert J.A."/>
            <person name="Pupko T."/>
            <person name="Shuman H.A."/>
            <person name="Segal G."/>
        </authorList>
    </citation>
    <scope>NUCLEOTIDE SEQUENCE [LARGE SCALE GENOMIC DNA]</scope>
    <source>
        <strain evidence="10 11">ATCC 700990</strain>
    </source>
</reference>
<dbReference type="InterPro" id="IPR036291">
    <property type="entry name" value="NAD(P)-bd_dom_sf"/>
</dbReference>
<dbReference type="CDD" id="cd06558">
    <property type="entry name" value="crotonase-like"/>
    <property type="match status" value="1"/>
</dbReference>
<evidence type="ECO:0000256" key="7">
    <source>
        <dbReference type="ARBA" id="ARBA00049556"/>
    </source>
</evidence>
<accession>A0A0W0T0V4</accession>
<keyword evidence="11" id="KW-1185">Reference proteome</keyword>
<comment type="catalytic activity">
    <reaction evidence="7">
        <text>a (3S)-3-hydroxyacyl-CoA + NAD(+) = a 3-oxoacyl-CoA + NADH + H(+)</text>
        <dbReference type="Rhea" id="RHEA:22432"/>
        <dbReference type="ChEBI" id="CHEBI:15378"/>
        <dbReference type="ChEBI" id="CHEBI:57318"/>
        <dbReference type="ChEBI" id="CHEBI:57540"/>
        <dbReference type="ChEBI" id="CHEBI:57945"/>
        <dbReference type="ChEBI" id="CHEBI:90726"/>
        <dbReference type="EC" id="1.1.1.35"/>
    </reaction>
</comment>
<evidence type="ECO:0000313" key="11">
    <source>
        <dbReference type="Proteomes" id="UP000054736"/>
    </source>
</evidence>
<proteinExistence type="predicted"/>
<evidence type="ECO:0000259" key="9">
    <source>
        <dbReference type="Pfam" id="PF02737"/>
    </source>
</evidence>
<dbReference type="SUPFAM" id="SSF52096">
    <property type="entry name" value="ClpP/crotonase"/>
    <property type="match status" value="1"/>
</dbReference>
<name>A0A0W0T0V4_9GAMM</name>
<keyword evidence="3" id="KW-0442">Lipid degradation</keyword>
<evidence type="ECO:0000256" key="5">
    <source>
        <dbReference type="ARBA" id="ARBA00023027"/>
    </source>
</evidence>
<dbReference type="InterPro" id="IPR006108">
    <property type="entry name" value="3HC_DH_C"/>
</dbReference>
<protein>
    <submittedName>
        <fullName evidence="10">3-hydroxyacyl CoA dehydrogenase oxidoreductase</fullName>
    </submittedName>
</protein>
<evidence type="ECO:0000256" key="6">
    <source>
        <dbReference type="ARBA" id="ARBA00023098"/>
    </source>
</evidence>
<dbReference type="InterPro" id="IPR029045">
    <property type="entry name" value="ClpP/crotonase-like_dom_sf"/>
</dbReference>
<dbReference type="Proteomes" id="UP000054736">
    <property type="component" value="Unassembled WGS sequence"/>
</dbReference>
<dbReference type="InterPro" id="IPR006176">
    <property type="entry name" value="3-OHacyl-CoA_DH_NAD-bd"/>
</dbReference>
<dbReference type="Gene3D" id="1.10.1040.50">
    <property type="match status" value="1"/>
</dbReference>
<dbReference type="SUPFAM" id="SSF48179">
    <property type="entry name" value="6-phosphogluconate dehydrogenase C-terminal domain-like"/>
    <property type="match status" value="2"/>
</dbReference>
<dbReference type="EMBL" id="LNXY01000008">
    <property type="protein sequence ID" value="KTC89224.1"/>
    <property type="molecule type" value="Genomic_DNA"/>
</dbReference>
<dbReference type="InterPro" id="IPR001753">
    <property type="entry name" value="Enoyl-CoA_hydra/iso"/>
</dbReference>
<evidence type="ECO:0000313" key="10">
    <source>
        <dbReference type="EMBL" id="KTC89224.1"/>
    </source>
</evidence>
<evidence type="ECO:0000256" key="4">
    <source>
        <dbReference type="ARBA" id="ARBA00023002"/>
    </source>
</evidence>
<dbReference type="PANTHER" id="PTHR48075">
    <property type="entry name" value="3-HYDROXYACYL-COA DEHYDROGENASE FAMILY PROTEIN"/>
    <property type="match status" value="1"/>
</dbReference>
<evidence type="ECO:0000256" key="1">
    <source>
        <dbReference type="ARBA" id="ARBA00005005"/>
    </source>
</evidence>
<comment type="caution">
    <text evidence="10">The sequence shown here is derived from an EMBL/GenBank/DDBJ whole genome shotgun (WGS) entry which is preliminary data.</text>
</comment>
<dbReference type="AlphaFoldDB" id="A0A0W0T0V4"/>
<dbReference type="PANTHER" id="PTHR48075:SF7">
    <property type="entry name" value="3-HYDROXYACYL-COA DEHYDROGENASE-RELATED"/>
    <property type="match status" value="1"/>
</dbReference>
<feature type="domain" description="3-hydroxyacyl-CoA dehydrogenase C-terminal" evidence="8">
    <location>
        <begin position="195"/>
        <end position="294"/>
    </location>
</feature>
<dbReference type="SUPFAM" id="SSF51735">
    <property type="entry name" value="NAD(P)-binding Rossmann-fold domains"/>
    <property type="match status" value="1"/>
</dbReference>
<evidence type="ECO:0000259" key="8">
    <source>
        <dbReference type="Pfam" id="PF00725"/>
    </source>
</evidence>
<dbReference type="GO" id="GO:0003857">
    <property type="term" value="F:(3S)-3-hydroxyacyl-CoA dehydrogenase (NAD+) activity"/>
    <property type="evidence" value="ECO:0007669"/>
    <property type="project" value="UniProtKB-EC"/>
</dbReference>
<gene>
    <name evidence="10" type="primary">fadB</name>
    <name evidence="10" type="ORF">Ldro_0713</name>
</gene>
<dbReference type="STRING" id="1212489.Ldro_0713"/>
<dbReference type="GO" id="GO:0070403">
    <property type="term" value="F:NAD+ binding"/>
    <property type="evidence" value="ECO:0007669"/>
    <property type="project" value="InterPro"/>
</dbReference>
<keyword evidence="5" id="KW-0520">NAD</keyword>
<dbReference type="Pfam" id="PF02737">
    <property type="entry name" value="3HCDH_N"/>
    <property type="match status" value="1"/>
</dbReference>
<sequence>MQEPFYIKKVAVLGAGVMGAQIAAHCVNAGIETLLFDLASKEGSPDALIDKAIANLGKLKPAPLGTPQAAAFLQAKNYEQNLNDLADCDLVIEAIAERLDWKEDLYRRIAPHLNKHCIIVSNTSGLSVNQLSTVLPETFREHFCGVHFFNPPRYMHLAELIPADSTAPHLLDHLETWLTSRLGKGVVRAKDTPNFIANRIGVFSLLATIHHAEKMKLGLDEVDALTGPLLGRPKSATFRTMDVVGLDTMQHVVRTMEEQLENDPWHDSFKLPKWLVGLIKEGHLGQKSGQGIYRKNGKAIEVFDIESGNYHPAKAEVSQELKGIMKTSDPIQRMQLLMASNDKQAKFITACYRDLFHYCAYHLQDIANNARDVDLALRWGFGWQQGPFETWQTAGFSEMLESINKAIASKENLSEAQLPDWLNKIDGFYSNKGAYSPQENEYKPRSPLAVYHRQFFPDRVLKETSHPKSTLFENEGVHLWHLKDDVAVVNFKSKANTIGQAVLDGLHEAIEKAEKECKGLIIYQTDPSNFCSGADLRGVAELIQAKKMNALDEMISQFQRVAMRLKYSMIPVVAALRGRALGGGCELMMHCDSVVAAFESYPGLVEVGVGLLPAGGGCKEMAMRAAGKTQEADLMAFIQPYFQQIATASVAGSAAEGKQFGYLRSTDFWLMHTNEVLYAALAEIEALQAANYQPPLKARFKVAGREGHARLQAGLVNWLEGGFISQHDYYLANQIARVICGGEVNQGELVDEKWMLHLEKEAFMALAANPLSQARIAHLLETGKPLRN</sequence>
<keyword evidence="6" id="KW-0443">Lipid metabolism</keyword>
<dbReference type="GO" id="GO:0006635">
    <property type="term" value="P:fatty acid beta-oxidation"/>
    <property type="evidence" value="ECO:0007669"/>
    <property type="project" value="UniProtKB-UniPathway"/>
</dbReference>
<dbReference type="InterPro" id="IPR008927">
    <property type="entry name" value="6-PGluconate_DH-like_C_sf"/>
</dbReference>
<dbReference type="OrthoDB" id="5389341at2"/>
<feature type="domain" description="3-hydroxyacyl-CoA dehydrogenase NAD binding" evidence="9">
    <location>
        <begin position="9"/>
        <end position="192"/>
    </location>
</feature>
<dbReference type="Gene3D" id="3.40.50.720">
    <property type="entry name" value="NAD(P)-binding Rossmann-like Domain"/>
    <property type="match status" value="1"/>
</dbReference>
<dbReference type="RefSeq" id="WP_058495063.1">
    <property type="nucleotide sequence ID" value="NZ_CAAAIU010000015.1"/>
</dbReference>
<organism evidence="10 11">
    <name type="scientific">Legionella drozanskii LLAP-1</name>
    <dbReference type="NCBI Taxonomy" id="1212489"/>
    <lineage>
        <taxon>Bacteria</taxon>
        <taxon>Pseudomonadati</taxon>
        <taxon>Pseudomonadota</taxon>
        <taxon>Gammaproteobacteria</taxon>
        <taxon>Legionellales</taxon>
        <taxon>Legionellaceae</taxon>
        <taxon>Legionella</taxon>
    </lineage>
</organism>
<keyword evidence="2" id="KW-0276">Fatty acid metabolism</keyword>
<evidence type="ECO:0000256" key="3">
    <source>
        <dbReference type="ARBA" id="ARBA00022963"/>
    </source>
</evidence>